<keyword evidence="2" id="KW-0732">Signal</keyword>
<evidence type="ECO:0000256" key="2">
    <source>
        <dbReference type="SAM" id="SignalP"/>
    </source>
</evidence>
<gene>
    <name evidence="3" type="ORF">SEMRO_393_G133620.1</name>
</gene>
<feature type="signal peptide" evidence="2">
    <location>
        <begin position="1"/>
        <end position="21"/>
    </location>
</feature>
<evidence type="ECO:0000256" key="1">
    <source>
        <dbReference type="SAM" id="MobiDB-lite"/>
    </source>
</evidence>
<feature type="compositionally biased region" description="Basic and acidic residues" evidence="1">
    <location>
        <begin position="85"/>
        <end position="102"/>
    </location>
</feature>
<keyword evidence="4" id="KW-1185">Reference proteome</keyword>
<sequence>MRWHRGSHAIVLVLAICSTFAQMQEYRDYKVNSGQAKQGISDLDRGEETSESVRRELGFFVSRGNARVSRGSGQARGPSLPNINRSRDPLEEGMWTRKRVDMIRSSSGARPTVAPVVTSSPTPSATTPTTDGDSDSTGGSSAPATAEPGSTAAPGSTPAPTGATTSSTNTTTTPATTTPTTATNGTTTAPGNTTTMNPTVAATAPDPLQAVRRSYQYAMMKPRGGHVPCIGGTQDLRFAVDIQVNFPNHRFMACSGGQFQAVTTVVQATLNSAFPSTIPSWPDRVEFKKFEFDVNQFSLHVNPYPGDSNQRHLIRSNQNFTYEQVDQSYQNYTYQQVEDGRGRKLQDQGGCPRKPTVCEDTTDLCIYGCGLASITKCGDLSLWEDLGSSLSSSLSALHLDCLGGSQPTVAEVFVFSP</sequence>
<proteinExistence type="predicted"/>
<dbReference type="EMBL" id="CAICTM010000392">
    <property type="protein sequence ID" value="CAB9509528.1"/>
    <property type="molecule type" value="Genomic_DNA"/>
</dbReference>
<reference evidence="3" key="1">
    <citation type="submission" date="2020-06" db="EMBL/GenBank/DDBJ databases">
        <authorList>
            <consortium name="Plant Systems Biology data submission"/>
        </authorList>
    </citation>
    <scope>NUCLEOTIDE SEQUENCE</scope>
    <source>
        <strain evidence="3">D6</strain>
    </source>
</reference>
<dbReference type="AlphaFoldDB" id="A0A9N8HC64"/>
<protein>
    <submittedName>
        <fullName evidence="3">Uncharacterized protein</fullName>
    </submittedName>
</protein>
<comment type="caution">
    <text evidence="3">The sequence shown here is derived from an EMBL/GenBank/DDBJ whole genome shotgun (WGS) entry which is preliminary data.</text>
</comment>
<name>A0A9N8HC64_9STRA</name>
<evidence type="ECO:0000313" key="3">
    <source>
        <dbReference type="EMBL" id="CAB9509528.1"/>
    </source>
</evidence>
<feature type="region of interest" description="Disordered" evidence="1">
    <location>
        <begin position="65"/>
        <end position="204"/>
    </location>
</feature>
<organism evidence="3 4">
    <name type="scientific">Seminavis robusta</name>
    <dbReference type="NCBI Taxonomy" id="568900"/>
    <lineage>
        <taxon>Eukaryota</taxon>
        <taxon>Sar</taxon>
        <taxon>Stramenopiles</taxon>
        <taxon>Ochrophyta</taxon>
        <taxon>Bacillariophyta</taxon>
        <taxon>Bacillariophyceae</taxon>
        <taxon>Bacillariophycidae</taxon>
        <taxon>Naviculales</taxon>
        <taxon>Naviculaceae</taxon>
        <taxon>Seminavis</taxon>
    </lineage>
</organism>
<accession>A0A9N8HC64</accession>
<feature type="compositionally biased region" description="Low complexity" evidence="1">
    <location>
        <begin position="111"/>
        <end position="199"/>
    </location>
</feature>
<feature type="chain" id="PRO_5040310680" evidence="2">
    <location>
        <begin position="22"/>
        <end position="417"/>
    </location>
</feature>
<dbReference type="Proteomes" id="UP001153069">
    <property type="component" value="Unassembled WGS sequence"/>
</dbReference>
<evidence type="ECO:0000313" key="4">
    <source>
        <dbReference type="Proteomes" id="UP001153069"/>
    </source>
</evidence>